<keyword evidence="3" id="KW-1185">Reference proteome</keyword>
<dbReference type="CDD" id="cd07306">
    <property type="entry name" value="Porin3_VDAC"/>
    <property type="match status" value="1"/>
</dbReference>
<evidence type="ECO:0000313" key="2">
    <source>
        <dbReference type="EMBL" id="GLI63316.1"/>
    </source>
</evidence>
<evidence type="ECO:0000256" key="1">
    <source>
        <dbReference type="ARBA" id="ARBA00009624"/>
    </source>
</evidence>
<reference evidence="2 3" key="1">
    <citation type="journal article" date="2023" name="IScience">
        <title>Expanded male sex-determining region conserved during the evolution of homothallism in the green alga Volvox.</title>
        <authorList>
            <person name="Yamamoto K."/>
            <person name="Matsuzaki R."/>
            <person name="Mahakham W."/>
            <person name="Heman W."/>
            <person name="Sekimoto H."/>
            <person name="Kawachi M."/>
            <person name="Minakuchi Y."/>
            <person name="Toyoda A."/>
            <person name="Nozaki H."/>
        </authorList>
    </citation>
    <scope>NUCLEOTIDE SEQUENCE [LARGE SCALE GENOMIC DNA]</scope>
    <source>
        <strain evidence="2 3">NIES-4468</strain>
    </source>
</reference>
<dbReference type="EMBL" id="BSDZ01000015">
    <property type="protein sequence ID" value="GLI63316.1"/>
    <property type="molecule type" value="Genomic_DNA"/>
</dbReference>
<dbReference type="InterPro" id="IPR001925">
    <property type="entry name" value="Porin_Euk"/>
</dbReference>
<comment type="similarity">
    <text evidence="1">Belongs to the eukaryotic mitochondrial porin (TC 1.B.8.1) family.</text>
</comment>
<evidence type="ECO:0000313" key="3">
    <source>
        <dbReference type="Proteomes" id="UP001165090"/>
    </source>
</evidence>
<proteinExistence type="inferred from homology"/>
<protein>
    <submittedName>
        <fullName evidence="2">Uncharacterized protein</fullName>
    </submittedName>
</protein>
<sequence>LSLYVLPYSLRQLLPKLAWPYSVGRSTMPVVAFADIGKAAKGLLGGDKATGTFQFDPKLSVSSSTSSGVVLTVSATQKADKVEAALKAAYSTKKYSLDVASDPAGKVTVSASANEVAPGVKISTSAVVPDPSTAKLTIDYSMPYLALKGTFGLNATPVVDLAASTGYQSVVLGAETSYDTAKSALTKYNFALGYHAPDFQVAAVLADQGKTLKLSYAHNLTATSTVGTEITRKLSSTDTAFALAYARKLSNGALTKFKVDGSGLLSALYETKLASGEKVAGSLQLQATDLSKPVKYGFAVDLA</sequence>
<dbReference type="InterPro" id="IPR027246">
    <property type="entry name" value="Porin_Euk/Tom40"/>
</dbReference>
<accession>A0ABQ5S0D9</accession>
<dbReference type="InterPro" id="IPR023614">
    <property type="entry name" value="Porin_dom_sf"/>
</dbReference>
<dbReference type="PANTHER" id="PTHR11743">
    <property type="entry name" value="VOLTAGE-DEPENDENT ANION-SELECTIVE CHANNEL"/>
    <property type="match status" value="1"/>
</dbReference>
<dbReference type="Pfam" id="PF01459">
    <property type="entry name" value="Porin_3"/>
    <property type="match status" value="1"/>
</dbReference>
<dbReference type="Proteomes" id="UP001165090">
    <property type="component" value="Unassembled WGS sequence"/>
</dbReference>
<dbReference type="PANTHER" id="PTHR11743:SF70">
    <property type="entry name" value="GH26960P-RELATED"/>
    <property type="match status" value="1"/>
</dbReference>
<feature type="non-terminal residue" evidence="2">
    <location>
        <position position="1"/>
    </location>
</feature>
<name>A0ABQ5S0D9_9CHLO</name>
<comment type="caution">
    <text evidence="2">The sequence shown here is derived from an EMBL/GenBank/DDBJ whole genome shotgun (WGS) entry which is preliminary data.</text>
</comment>
<organism evidence="2 3">
    <name type="scientific">Volvox africanus</name>
    <dbReference type="NCBI Taxonomy" id="51714"/>
    <lineage>
        <taxon>Eukaryota</taxon>
        <taxon>Viridiplantae</taxon>
        <taxon>Chlorophyta</taxon>
        <taxon>core chlorophytes</taxon>
        <taxon>Chlorophyceae</taxon>
        <taxon>CS clade</taxon>
        <taxon>Chlamydomonadales</taxon>
        <taxon>Volvocaceae</taxon>
        <taxon>Volvox</taxon>
    </lineage>
</organism>
<gene>
    <name evidence="2" type="ORF">VaNZ11_006227</name>
</gene>
<dbReference type="Gene3D" id="2.40.160.10">
    <property type="entry name" value="Porin"/>
    <property type="match status" value="1"/>
</dbReference>